<keyword evidence="4" id="KW-0067">ATP-binding</keyword>
<dbReference type="InterPro" id="IPR007696">
    <property type="entry name" value="DNA_mismatch_repair_MutS_core"/>
</dbReference>
<dbReference type="SUPFAM" id="SSF48334">
    <property type="entry name" value="DNA repair protein MutS, domain III"/>
    <property type="match status" value="1"/>
</dbReference>
<organism evidence="11 12">
    <name type="scientific">Engelhardtia mirabilis</name>
    <dbReference type="NCBI Taxonomy" id="2528011"/>
    <lineage>
        <taxon>Bacteria</taxon>
        <taxon>Pseudomonadati</taxon>
        <taxon>Planctomycetota</taxon>
        <taxon>Planctomycetia</taxon>
        <taxon>Planctomycetia incertae sedis</taxon>
        <taxon>Engelhardtia</taxon>
    </lineage>
</organism>
<dbReference type="PIRSF" id="PIRSF005814">
    <property type="entry name" value="MutS_YshD"/>
    <property type="match status" value="1"/>
</dbReference>
<protein>
    <submittedName>
        <fullName evidence="11">Endonuclease MutS2</fullName>
        <ecNumber evidence="11">3.1.-.-</ecNumber>
    </submittedName>
</protein>
<dbReference type="InterPro" id="IPR005747">
    <property type="entry name" value="MutS2"/>
</dbReference>
<dbReference type="KEGG" id="pbap:Pla133_39650"/>
<dbReference type="PANTHER" id="PTHR48466">
    <property type="entry name" value="OS10G0509000 PROTEIN-RELATED"/>
    <property type="match status" value="1"/>
</dbReference>
<dbReference type="GO" id="GO:0019843">
    <property type="term" value="F:rRNA binding"/>
    <property type="evidence" value="ECO:0007669"/>
    <property type="project" value="UniProtKB-KW"/>
</dbReference>
<dbReference type="PANTHER" id="PTHR48466:SF2">
    <property type="entry name" value="OS10G0509000 PROTEIN"/>
    <property type="match status" value="1"/>
</dbReference>
<gene>
    <name evidence="11" type="primary">mutS2</name>
    <name evidence="11" type="ORF">Pla133_39650</name>
</gene>
<evidence type="ECO:0000313" key="12">
    <source>
        <dbReference type="Proteomes" id="UP000316921"/>
    </source>
</evidence>
<evidence type="ECO:0000256" key="4">
    <source>
        <dbReference type="ARBA" id="ARBA00022840"/>
    </source>
</evidence>
<dbReference type="AlphaFoldDB" id="A0A518BPF8"/>
<reference evidence="11 12" key="1">
    <citation type="submission" date="2019-02" db="EMBL/GenBank/DDBJ databases">
        <title>Deep-cultivation of Planctomycetes and their phenomic and genomic characterization uncovers novel biology.</title>
        <authorList>
            <person name="Wiegand S."/>
            <person name="Jogler M."/>
            <person name="Boedeker C."/>
            <person name="Pinto D."/>
            <person name="Vollmers J."/>
            <person name="Rivas-Marin E."/>
            <person name="Kohn T."/>
            <person name="Peeters S.H."/>
            <person name="Heuer A."/>
            <person name="Rast P."/>
            <person name="Oberbeckmann S."/>
            <person name="Bunk B."/>
            <person name="Jeske O."/>
            <person name="Meyerdierks A."/>
            <person name="Storesund J.E."/>
            <person name="Kallscheuer N."/>
            <person name="Luecker S."/>
            <person name="Lage O.M."/>
            <person name="Pohl T."/>
            <person name="Merkel B.J."/>
            <person name="Hornburger P."/>
            <person name="Mueller R.-W."/>
            <person name="Bruemmer F."/>
            <person name="Labrenz M."/>
            <person name="Spormann A.M."/>
            <person name="Op den Camp H."/>
            <person name="Overmann J."/>
            <person name="Amann R."/>
            <person name="Jetten M.S.M."/>
            <person name="Mascher T."/>
            <person name="Medema M.H."/>
            <person name="Devos D.P."/>
            <person name="Kaster A.-K."/>
            <person name="Ovreas L."/>
            <person name="Rohde M."/>
            <person name="Galperin M.Y."/>
            <person name="Jogler C."/>
        </authorList>
    </citation>
    <scope>NUCLEOTIDE SEQUENCE [LARGE SCALE GENOMIC DNA]</scope>
    <source>
        <strain evidence="11 12">Pla133</strain>
    </source>
</reference>
<dbReference type="InterPro" id="IPR036187">
    <property type="entry name" value="DNA_mismatch_repair_MutS_sf"/>
</dbReference>
<evidence type="ECO:0000259" key="9">
    <source>
        <dbReference type="SMART" id="SM00533"/>
    </source>
</evidence>
<dbReference type="EMBL" id="CP036287">
    <property type="protein sequence ID" value="QDU68855.1"/>
    <property type="molecule type" value="Genomic_DNA"/>
</dbReference>
<proteinExistence type="predicted"/>
<accession>A0A518BPF8</accession>
<evidence type="ECO:0000259" key="10">
    <source>
        <dbReference type="SMART" id="SM00534"/>
    </source>
</evidence>
<dbReference type="SUPFAM" id="SSF52540">
    <property type="entry name" value="P-loop containing nucleoside triphosphate hydrolases"/>
    <property type="match status" value="1"/>
</dbReference>
<keyword evidence="11" id="KW-0540">Nuclease</keyword>
<dbReference type="FunFam" id="3.40.50.300:FF:000830">
    <property type="entry name" value="Endonuclease MutS2"/>
    <property type="match status" value="1"/>
</dbReference>
<dbReference type="Proteomes" id="UP000316921">
    <property type="component" value="Chromosome"/>
</dbReference>
<dbReference type="Gene3D" id="3.40.50.300">
    <property type="entry name" value="P-loop containing nucleotide triphosphate hydrolases"/>
    <property type="match status" value="1"/>
</dbReference>
<keyword evidence="2" id="KW-0547">Nucleotide-binding</keyword>
<dbReference type="Pfam" id="PF00488">
    <property type="entry name" value="MutS_V"/>
    <property type="match status" value="1"/>
</dbReference>
<evidence type="ECO:0000256" key="8">
    <source>
        <dbReference type="SAM" id="MobiDB-lite"/>
    </source>
</evidence>
<dbReference type="SMART" id="SM00534">
    <property type="entry name" value="MUTSac"/>
    <property type="match status" value="1"/>
</dbReference>
<name>A0A518BPF8_9BACT</name>
<dbReference type="GO" id="GO:0016887">
    <property type="term" value="F:ATP hydrolysis activity"/>
    <property type="evidence" value="ECO:0007669"/>
    <property type="project" value="InterPro"/>
</dbReference>
<dbReference type="GO" id="GO:0140664">
    <property type="term" value="F:ATP-dependent DNA damage sensor activity"/>
    <property type="evidence" value="ECO:0007669"/>
    <property type="project" value="InterPro"/>
</dbReference>
<evidence type="ECO:0000313" key="11">
    <source>
        <dbReference type="EMBL" id="QDU68855.1"/>
    </source>
</evidence>
<dbReference type="InterPro" id="IPR045076">
    <property type="entry name" value="MutS"/>
</dbReference>
<keyword evidence="11" id="KW-0255">Endonuclease</keyword>
<sequence length="743" mass="79247">MKGKRRGEQPAAQTAAATPIAGSGGSPTSAQGDPSAPRARGASADDDLPPASLEDFSAARLDWPAVRALFERQAASSLGRRALLELEPRSPLEARAAHARVAELLALPASAEGPPLGELADPLPVLEDASLYNRAITGDGFVTLISFMRARQRIVAWLEEHRDSAPELARLRQGLPDLSALHNQLEAGIDPRGRVRDGASARLAGVRERMGKLMRALEQAAKTIAARPDLRSVFADGQVGRVHLRGGRPVLAVRAKSAGRLRGIVHDTSATGGTVFIEPESLIARGNELAGVRSEEEREVSRLFIEWTQSALERAEAMERVAERLAEVELAVIGARGARALDARPATIPAVGEPAVLVLKEARHPLLVDQQKEGALERAVPIDLRLGDSFDVLVITGPNTGGKTLSLKAAGMAALLTRLGLPFPCGPGSTIPIYSGVVADIGDEQEVQQSLSTFSGHLARIAAGLARAGPRMLFLLDELGGGTDPAEGAALGAALLDHLLVAGAPTLASTHIGRLKEFAFSRPRAENASAEFDAETLRPLYRLVVGAPGESRALQIAQRLGFEPSILAEARRRLERPSAESEKLMGDLRAAREQAEKDRAEAEARLAAAELHQSELEREAGELAHQRDMLLDEAQAALEARTSAARGVVDQLRAVAGQLAGGQRAKVDALLGELERALAAGGLTDRRQAFLDQLRKGDLVFVPRYSKRCPVQRLDRAKGRIVVRLGQRDLELRLEDVSGIEAL</sequence>
<feature type="region of interest" description="Disordered" evidence="8">
    <location>
        <begin position="1"/>
        <end position="51"/>
    </location>
</feature>
<evidence type="ECO:0000256" key="2">
    <source>
        <dbReference type="ARBA" id="ARBA00022741"/>
    </source>
</evidence>
<keyword evidence="12" id="KW-1185">Reference proteome</keyword>
<keyword evidence="7" id="KW-0175">Coiled coil</keyword>
<evidence type="ECO:0000256" key="3">
    <source>
        <dbReference type="ARBA" id="ARBA00022801"/>
    </source>
</evidence>
<feature type="coiled-coil region" evidence="7">
    <location>
        <begin position="578"/>
        <end position="633"/>
    </location>
</feature>
<dbReference type="InterPro" id="IPR000432">
    <property type="entry name" value="DNA_mismatch_repair_MutS_C"/>
</dbReference>
<feature type="compositionally biased region" description="Low complexity" evidence="8">
    <location>
        <begin position="9"/>
        <end position="19"/>
    </location>
</feature>
<evidence type="ECO:0000256" key="5">
    <source>
        <dbReference type="ARBA" id="ARBA00022884"/>
    </source>
</evidence>
<dbReference type="GO" id="GO:0045910">
    <property type="term" value="P:negative regulation of DNA recombination"/>
    <property type="evidence" value="ECO:0007669"/>
    <property type="project" value="InterPro"/>
</dbReference>
<feature type="domain" description="DNA mismatch repair protein MutS core" evidence="9">
    <location>
        <begin position="61"/>
        <end position="370"/>
    </location>
</feature>
<dbReference type="SMART" id="SM00533">
    <property type="entry name" value="MUTSd"/>
    <property type="match status" value="1"/>
</dbReference>
<evidence type="ECO:0000256" key="7">
    <source>
        <dbReference type="SAM" id="Coils"/>
    </source>
</evidence>
<keyword evidence="5" id="KW-0694">RNA-binding</keyword>
<dbReference type="NCBIfam" id="TIGR01069">
    <property type="entry name" value="mutS2"/>
    <property type="match status" value="1"/>
</dbReference>
<keyword evidence="3 11" id="KW-0378">Hydrolase</keyword>
<dbReference type="InterPro" id="IPR027417">
    <property type="entry name" value="P-loop_NTPase"/>
</dbReference>
<keyword evidence="1" id="KW-0699">rRNA-binding</keyword>
<dbReference type="GO" id="GO:0004519">
    <property type="term" value="F:endonuclease activity"/>
    <property type="evidence" value="ECO:0007669"/>
    <property type="project" value="UniProtKB-KW"/>
</dbReference>
<feature type="domain" description="DNA mismatch repair proteins mutS family" evidence="10">
    <location>
        <begin position="390"/>
        <end position="575"/>
    </location>
</feature>
<dbReference type="GO" id="GO:0030983">
    <property type="term" value="F:mismatched DNA binding"/>
    <property type="evidence" value="ECO:0007669"/>
    <property type="project" value="InterPro"/>
</dbReference>
<evidence type="ECO:0000256" key="6">
    <source>
        <dbReference type="ARBA" id="ARBA00023125"/>
    </source>
</evidence>
<dbReference type="EC" id="3.1.-.-" evidence="11"/>
<dbReference type="GO" id="GO:0005524">
    <property type="term" value="F:ATP binding"/>
    <property type="evidence" value="ECO:0007669"/>
    <property type="project" value="UniProtKB-KW"/>
</dbReference>
<dbReference type="GO" id="GO:0006298">
    <property type="term" value="P:mismatch repair"/>
    <property type="evidence" value="ECO:0007669"/>
    <property type="project" value="InterPro"/>
</dbReference>
<evidence type="ECO:0000256" key="1">
    <source>
        <dbReference type="ARBA" id="ARBA00022730"/>
    </source>
</evidence>
<keyword evidence="6" id="KW-0238">DNA-binding</keyword>